<feature type="compositionally biased region" description="Polar residues" evidence="1">
    <location>
        <begin position="163"/>
        <end position="174"/>
    </location>
</feature>
<feature type="region of interest" description="Disordered" evidence="1">
    <location>
        <begin position="203"/>
        <end position="240"/>
    </location>
</feature>
<comment type="caution">
    <text evidence="2">The sequence shown here is derived from an EMBL/GenBank/DDBJ whole genome shotgun (WGS) entry which is preliminary data.</text>
</comment>
<evidence type="ECO:0000313" key="2">
    <source>
        <dbReference type="EMBL" id="KAF4031065.1"/>
    </source>
</evidence>
<feature type="compositionally biased region" description="Polar residues" evidence="1">
    <location>
        <begin position="230"/>
        <end position="240"/>
    </location>
</feature>
<evidence type="ECO:0000256" key="1">
    <source>
        <dbReference type="SAM" id="MobiDB-lite"/>
    </source>
</evidence>
<dbReference type="Proteomes" id="UP000602510">
    <property type="component" value="Unassembled WGS sequence"/>
</dbReference>
<protein>
    <submittedName>
        <fullName evidence="2">Uncharacterized protein</fullName>
    </submittedName>
</protein>
<organism evidence="2 3">
    <name type="scientific">Phytophthora infestans</name>
    <name type="common">Potato late blight agent</name>
    <name type="synonym">Botrytis infestans</name>
    <dbReference type="NCBI Taxonomy" id="4787"/>
    <lineage>
        <taxon>Eukaryota</taxon>
        <taxon>Sar</taxon>
        <taxon>Stramenopiles</taxon>
        <taxon>Oomycota</taxon>
        <taxon>Peronosporomycetes</taxon>
        <taxon>Peronosporales</taxon>
        <taxon>Peronosporaceae</taxon>
        <taxon>Phytophthora</taxon>
    </lineage>
</organism>
<feature type="region of interest" description="Disordered" evidence="1">
    <location>
        <begin position="134"/>
        <end position="178"/>
    </location>
</feature>
<proteinExistence type="predicted"/>
<gene>
    <name evidence="2" type="ORF">GN244_ATG17162</name>
</gene>
<keyword evidence="3" id="KW-1185">Reference proteome</keyword>
<dbReference type="AlphaFoldDB" id="A0A833SSZ9"/>
<dbReference type="EMBL" id="WSZM01000604">
    <property type="protein sequence ID" value="KAF4031065.1"/>
    <property type="molecule type" value="Genomic_DNA"/>
</dbReference>
<sequence>MNIGSKRLRESHCNDSSLEDDEPSRKRITRSRSLPPSSAVGHKRARYSEGIDETPPRQFTTEETWRNLTALVELHADNHLSDRFIEQLSTRYFLDLLCPGITSILPSLRALGERLLDDHARLCYKKNASGLRELQNSGGRANPLTDVVSRSTRPERARFSPMSGRNTRSQQIHSNEPDAQILPDILALGTGNMPSHAASAHNRIAGETPVIGPPTEATRSTPVRVADNATADSAQRQNPQ</sequence>
<name>A0A833SSZ9_PHYIN</name>
<feature type="region of interest" description="Disordered" evidence="1">
    <location>
        <begin position="1"/>
        <end position="58"/>
    </location>
</feature>
<reference evidence="2" key="1">
    <citation type="submission" date="2020-04" db="EMBL/GenBank/DDBJ databases">
        <title>Hybrid Assembly of Korean Phytophthora infestans isolates.</title>
        <authorList>
            <person name="Prokchorchik M."/>
            <person name="Lee Y."/>
            <person name="Seo J."/>
            <person name="Cho J.-H."/>
            <person name="Park Y.-E."/>
            <person name="Jang D.-C."/>
            <person name="Im J.-S."/>
            <person name="Choi J.-G."/>
            <person name="Park H.-J."/>
            <person name="Lee G.-B."/>
            <person name="Lee Y.-G."/>
            <person name="Hong S.-Y."/>
            <person name="Cho K."/>
            <person name="Sohn K.H."/>
        </authorList>
    </citation>
    <scope>NUCLEOTIDE SEQUENCE</scope>
    <source>
        <strain evidence="2">KR_1_A1</strain>
    </source>
</reference>
<evidence type="ECO:0000313" key="3">
    <source>
        <dbReference type="Proteomes" id="UP000602510"/>
    </source>
</evidence>
<accession>A0A833SSZ9</accession>